<dbReference type="EMBL" id="FR824072">
    <property type="protein sequence ID" value="CCA16869.1"/>
    <property type="molecule type" value="Genomic_DNA"/>
</dbReference>
<dbReference type="PANTHER" id="PTHR11439:SF440">
    <property type="entry name" value="INTEGRASE CATALYTIC DOMAIN-CONTAINING PROTEIN"/>
    <property type="match status" value="1"/>
</dbReference>
<name>F0W6X4_9STRA</name>
<accession>F0W6X4</accession>
<dbReference type="CDD" id="cd09272">
    <property type="entry name" value="RNase_HI_RT_Ty1"/>
    <property type="match status" value="1"/>
</dbReference>
<gene>
    <name evidence="1" type="primary">AlNc14C27G2610</name>
    <name evidence="1" type="ORF">ALNC14_030120</name>
</gene>
<protein>
    <submittedName>
        <fullName evidence="1">PREDICTED: similar to retrotransposon protein putati</fullName>
    </submittedName>
</protein>
<dbReference type="AlphaFoldDB" id="F0W6X4"/>
<sequence>MGETPTTMLESYSDADYAADCADRKSVTGGVICLNGTIVGWMCQKQASVPLSTMEAEFVAASLMASDLLGLEEILGEIGVCVVKPMMMHVYNQAAIKQIQGEDSSVRAKYIVVRLKYTKDYSQKEVTQVEYCESRLMRADILTKTFAAPRFIGLRKLISLV</sequence>
<proteinExistence type="predicted"/>
<reference evidence="1" key="1">
    <citation type="journal article" date="2011" name="PLoS Biol.">
        <title>Gene gain and loss during evolution of obligate parasitism in the white rust pathogen of Arabidopsis thaliana.</title>
        <authorList>
            <person name="Kemen E."/>
            <person name="Gardiner A."/>
            <person name="Schultz-Larsen T."/>
            <person name="Kemen A.C."/>
            <person name="Balmuth A.L."/>
            <person name="Robert-Seilaniantz A."/>
            <person name="Bailey K."/>
            <person name="Holub E."/>
            <person name="Studholme D.J."/>
            <person name="Maclean D."/>
            <person name="Jones J.D."/>
        </authorList>
    </citation>
    <scope>NUCLEOTIDE SEQUENCE</scope>
</reference>
<evidence type="ECO:0000313" key="1">
    <source>
        <dbReference type="EMBL" id="CCA16869.1"/>
    </source>
</evidence>
<reference evidence="1" key="2">
    <citation type="submission" date="2011-02" db="EMBL/GenBank/DDBJ databases">
        <authorList>
            <person name="MacLean D."/>
        </authorList>
    </citation>
    <scope>NUCLEOTIDE SEQUENCE</scope>
</reference>
<organism evidence="1">
    <name type="scientific">Albugo laibachii Nc14</name>
    <dbReference type="NCBI Taxonomy" id="890382"/>
    <lineage>
        <taxon>Eukaryota</taxon>
        <taxon>Sar</taxon>
        <taxon>Stramenopiles</taxon>
        <taxon>Oomycota</taxon>
        <taxon>Peronosporomycetes</taxon>
        <taxon>Albuginales</taxon>
        <taxon>Albuginaceae</taxon>
        <taxon>Albugo</taxon>
    </lineage>
</organism>
<dbReference type="HOGENOM" id="CLU_001650_6_3_1"/>
<dbReference type="PANTHER" id="PTHR11439">
    <property type="entry name" value="GAG-POL-RELATED RETROTRANSPOSON"/>
    <property type="match status" value="1"/>
</dbReference>